<name>A0A2G9CD03_9BURK</name>
<sequence>MQQAADVLRDLGFDIVRTGRFAVSVRGQPQQFEAVLGVPAADLLGVSGPLTPRVPDLMGLVDYIEVLPPSRP</sequence>
<organism evidence="1 2">
    <name type="scientific">Roseateles chitinivorans</name>
    <dbReference type="NCBI Taxonomy" id="2917965"/>
    <lineage>
        <taxon>Bacteria</taxon>
        <taxon>Pseudomonadati</taxon>
        <taxon>Pseudomonadota</taxon>
        <taxon>Betaproteobacteria</taxon>
        <taxon>Burkholderiales</taxon>
        <taxon>Sphaerotilaceae</taxon>
        <taxon>Roseateles</taxon>
    </lineage>
</organism>
<evidence type="ECO:0000313" key="1">
    <source>
        <dbReference type="EMBL" id="PIM54301.1"/>
    </source>
</evidence>
<comment type="caution">
    <text evidence="1">The sequence shown here is derived from an EMBL/GenBank/DDBJ whole genome shotgun (WGS) entry which is preliminary data.</text>
</comment>
<reference evidence="1 2" key="1">
    <citation type="submission" date="2017-11" db="EMBL/GenBank/DDBJ databases">
        <title>Draft genome sequence of Mitsuaria sp. HWN-4.</title>
        <authorList>
            <person name="Gundlapally S.R."/>
        </authorList>
    </citation>
    <scope>NUCLEOTIDE SEQUENCE [LARGE SCALE GENOMIC DNA]</scope>
    <source>
        <strain evidence="1 2">HWN-4</strain>
    </source>
</reference>
<dbReference type="Proteomes" id="UP000231501">
    <property type="component" value="Unassembled WGS sequence"/>
</dbReference>
<proteinExistence type="predicted"/>
<keyword evidence="2" id="KW-1185">Reference proteome</keyword>
<protein>
    <submittedName>
        <fullName evidence="1">Uncharacterized protein</fullName>
    </submittedName>
</protein>
<gene>
    <name evidence="1" type="ORF">CS062_05180</name>
</gene>
<dbReference type="AlphaFoldDB" id="A0A2G9CD03"/>
<dbReference type="EMBL" id="PEOG01000011">
    <property type="protein sequence ID" value="PIM54301.1"/>
    <property type="molecule type" value="Genomic_DNA"/>
</dbReference>
<accession>A0A2G9CD03</accession>
<evidence type="ECO:0000313" key="2">
    <source>
        <dbReference type="Proteomes" id="UP000231501"/>
    </source>
</evidence>